<dbReference type="GO" id="GO:0003700">
    <property type="term" value="F:DNA-binding transcription factor activity"/>
    <property type="evidence" value="ECO:0007669"/>
    <property type="project" value="InterPro"/>
</dbReference>
<feature type="compositionally biased region" description="Low complexity" evidence="9">
    <location>
        <begin position="191"/>
        <end position="200"/>
    </location>
</feature>
<evidence type="ECO:0000259" key="10">
    <source>
        <dbReference type="PROSITE" id="PS50066"/>
    </source>
</evidence>
<evidence type="ECO:0000256" key="6">
    <source>
        <dbReference type="ARBA" id="ARBA00023163"/>
    </source>
</evidence>
<dbReference type="Araport" id="AT2G03710"/>
<dbReference type="GO" id="GO:0045944">
    <property type="term" value="P:positive regulation of transcription by RNA polymerase II"/>
    <property type="evidence" value="ECO:0007669"/>
    <property type="project" value="InterPro"/>
</dbReference>
<evidence type="ECO:0000256" key="7">
    <source>
        <dbReference type="ARBA" id="ARBA00023242"/>
    </source>
</evidence>
<evidence type="ECO:0000256" key="3">
    <source>
        <dbReference type="ARBA" id="ARBA00023015"/>
    </source>
</evidence>
<feature type="compositionally biased region" description="Polar residues" evidence="9">
    <location>
        <begin position="201"/>
        <end position="210"/>
    </location>
</feature>
<dbReference type="Proteomes" id="UP000078284">
    <property type="component" value="Chromosome 2"/>
</dbReference>
<dbReference type="Pfam" id="PF00319">
    <property type="entry name" value="SRF-TF"/>
    <property type="match status" value="1"/>
</dbReference>
<dbReference type="InterPro" id="IPR033896">
    <property type="entry name" value="MEF2-like_N"/>
</dbReference>
<evidence type="ECO:0000256" key="4">
    <source>
        <dbReference type="ARBA" id="ARBA00023089"/>
    </source>
</evidence>
<evidence type="ECO:0000256" key="9">
    <source>
        <dbReference type="SAM" id="MobiDB-lite"/>
    </source>
</evidence>
<keyword evidence="5" id="KW-0238">DNA-binding</keyword>
<dbReference type="Gene3D" id="3.40.1810.10">
    <property type="entry name" value="Transcription factor, MADS-box"/>
    <property type="match status" value="1"/>
</dbReference>
<evidence type="ECO:0000256" key="8">
    <source>
        <dbReference type="SAM" id="Coils"/>
    </source>
</evidence>
<feature type="domain" description="MADS-box" evidence="10">
    <location>
        <begin position="1"/>
        <end position="61"/>
    </location>
</feature>
<evidence type="ECO:0000313" key="13">
    <source>
        <dbReference type="EMBL" id="OAP10348.1"/>
    </source>
</evidence>
<dbReference type="SUPFAM" id="SSF55455">
    <property type="entry name" value="SRF-like"/>
    <property type="match status" value="1"/>
</dbReference>
<dbReference type="GO" id="GO:0005634">
    <property type="term" value="C:nucleus"/>
    <property type="evidence" value="ECO:0007669"/>
    <property type="project" value="UniProtKB-SubCell"/>
</dbReference>
<keyword evidence="3" id="KW-0805">Transcription regulation</keyword>
<dbReference type="FunFam" id="3.40.1810.10:FF:000004">
    <property type="entry name" value="MADS-box transcription factor 1"/>
    <property type="match status" value="1"/>
</dbReference>
<evidence type="ECO:0000259" key="11">
    <source>
        <dbReference type="PROSITE" id="PS51297"/>
    </source>
</evidence>
<comment type="caution">
    <text evidence="13">The sequence shown here is derived from an EMBL/GenBank/DDBJ whole genome shotgun (WGS) entry which is preliminary data.</text>
</comment>
<name>A0A178VWU5_ARATH</name>
<sequence>MGRGKVELKRIENKINRQVTFAKRRNGLLKKAYELSVLCDAEIALLIFSNRGKLYEFCSSPSGMARTVDKYRKHSYATMDPNQSAKDLQDKYQDYLKLKSRVEILQHSQRHLLGEELSEMDVNELEHLERQVDASLRQIRSTKARSMLDQLSDLKTKEEMLLETNRDLRRKLEDSDAALTQSFWGSSAAEQQQQHQQQQQGMSSYQSNPPIQEAGFFKPLQGNVALQMSHYNHNPANATNSATTSQNVNGFFPGWMV</sequence>
<feature type="region of interest" description="Disordered" evidence="9">
    <location>
        <begin position="186"/>
        <end position="214"/>
    </location>
</feature>
<comment type="subcellular location">
    <subcellularLocation>
        <location evidence="1">Nucleus</location>
    </subcellularLocation>
</comment>
<dbReference type="GO" id="GO:0048440">
    <property type="term" value="P:carpel development"/>
    <property type="evidence" value="ECO:0007669"/>
    <property type="project" value="UniProtKB-ARBA"/>
</dbReference>
<dbReference type="PRINTS" id="PR00404">
    <property type="entry name" value="MADSDOMAIN"/>
</dbReference>
<dbReference type="GO" id="GO:0030154">
    <property type="term" value="P:cell differentiation"/>
    <property type="evidence" value="ECO:0007669"/>
    <property type="project" value="UniProtKB-KW"/>
</dbReference>
<dbReference type="InterPro" id="IPR036879">
    <property type="entry name" value="TF_MADSbox_sf"/>
</dbReference>
<evidence type="ECO:0000256" key="5">
    <source>
        <dbReference type="ARBA" id="ARBA00023125"/>
    </source>
</evidence>
<evidence type="ECO:0000313" key="14">
    <source>
        <dbReference type="Proteomes" id="UP000078284"/>
    </source>
</evidence>
<gene>
    <name evidence="12" type="ordered locus">At2g03710</name>
    <name evidence="13" type="ordered locus">AXX17_At2g02660</name>
</gene>
<dbReference type="InterPro" id="IPR002487">
    <property type="entry name" value="TF_Kbox"/>
</dbReference>
<dbReference type="CDD" id="cd00265">
    <property type="entry name" value="MADS_MEF2_like"/>
    <property type="match status" value="1"/>
</dbReference>
<dbReference type="InterPro" id="IPR002100">
    <property type="entry name" value="TF_MADSbox"/>
</dbReference>
<dbReference type="OrthoDB" id="1898716at2759"/>
<dbReference type="InterPro" id="IPR050142">
    <property type="entry name" value="MADS-box/MEF2_TF"/>
</dbReference>
<organism evidence="13 14">
    <name type="scientific">Arabidopsis thaliana</name>
    <name type="common">Mouse-ear cress</name>
    <dbReference type="NCBI Taxonomy" id="3702"/>
    <lineage>
        <taxon>Eukaryota</taxon>
        <taxon>Viridiplantae</taxon>
        <taxon>Streptophyta</taxon>
        <taxon>Embryophyta</taxon>
        <taxon>Tracheophyta</taxon>
        <taxon>Spermatophyta</taxon>
        <taxon>Magnoliopsida</taxon>
        <taxon>eudicotyledons</taxon>
        <taxon>Gunneridae</taxon>
        <taxon>Pentapetalae</taxon>
        <taxon>rosids</taxon>
        <taxon>malvids</taxon>
        <taxon>Brassicales</taxon>
        <taxon>Brassicaceae</taxon>
        <taxon>Camelineae</taxon>
        <taxon>Arabidopsis</taxon>
    </lineage>
</organism>
<evidence type="ECO:0000313" key="12">
    <source>
        <dbReference type="Araport" id="AT2G03710"/>
    </source>
</evidence>
<feature type="coiled-coil region" evidence="8">
    <location>
        <begin position="125"/>
        <end position="171"/>
    </location>
</feature>
<dbReference type="GO" id="GO:0046983">
    <property type="term" value="F:protein dimerization activity"/>
    <property type="evidence" value="ECO:0007669"/>
    <property type="project" value="InterPro"/>
</dbReference>
<dbReference type="PROSITE" id="PS00350">
    <property type="entry name" value="MADS_BOX_1"/>
    <property type="match status" value="1"/>
</dbReference>
<dbReference type="PROSITE" id="PS51297">
    <property type="entry name" value="K_BOX"/>
    <property type="match status" value="1"/>
</dbReference>
<accession>A0A178VWU5</accession>
<feature type="domain" description="K-box" evidence="11">
    <location>
        <begin position="88"/>
        <end position="178"/>
    </location>
</feature>
<dbReference type="SMART" id="SM00432">
    <property type="entry name" value="MADS"/>
    <property type="match status" value="1"/>
</dbReference>
<keyword evidence="4" id="KW-0287">Flowering</keyword>
<protein>
    <submittedName>
        <fullName evidence="13">SEP4</fullName>
    </submittedName>
</protein>
<reference evidence="14" key="1">
    <citation type="journal article" date="2016" name="Proc. Natl. Acad. Sci. U.S.A.">
        <title>Chromosome-level assembly of Arabidopsis thaliana Ler reveals the extent of translocation and inversion polymorphisms.</title>
        <authorList>
            <person name="Zapata L."/>
            <person name="Ding J."/>
            <person name="Willing E.M."/>
            <person name="Hartwig B."/>
            <person name="Bezdan D."/>
            <person name="Jiao W.B."/>
            <person name="Patel V."/>
            <person name="Velikkakam James G."/>
            <person name="Koornneef M."/>
            <person name="Ossowski S."/>
            <person name="Schneeberger K."/>
        </authorList>
    </citation>
    <scope>NUCLEOTIDE SEQUENCE [LARGE SCALE GENOMIC DNA]</scope>
    <source>
        <strain evidence="14">cv. Landsberg erecta</strain>
    </source>
</reference>
<dbReference type="Pfam" id="PF01486">
    <property type="entry name" value="K-box"/>
    <property type="match status" value="1"/>
</dbReference>
<proteinExistence type="predicted"/>
<keyword evidence="2" id="KW-0221">Differentiation</keyword>
<keyword evidence="7" id="KW-0539">Nucleus</keyword>
<evidence type="ECO:0000256" key="1">
    <source>
        <dbReference type="ARBA" id="ARBA00004123"/>
    </source>
</evidence>
<dbReference type="GO" id="GO:0000977">
    <property type="term" value="F:RNA polymerase II transcription regulatory region sequence-specific DNA binding"/>
    <property type="evidence" value="ECO:0007669"/>
    <property type="project" value="InterPro"/>
</dbReference>
<dbReference type="AlphaFoldDB" id="A0A178VWU5"/>
<evidence type="ECO:0000256" key="2">
    <source>
        <dbReference type="ARBA" id="ARBA00022782"/>
    </source>
</evidence>
<dbReference type="SMR" id="A0A178VWU5"/>
<keyword evidence="8" id="KW-0175">Coiled coil</keyword>
<dbReference type="ExpressionAtlas" id="A0A178VWU5">
    <property type="expression patterns" value="baseline and differential"/>
</dbReference>
<dbReference type="EMBL" id="LUHQ01000002">
    <property type="protein sequence ID" value="OAP10348.1"/>
    <property type="molecule type" value="Genomic_DNA"/>
</dbReference>
<keyword evidence="6" id="KW-0804">Transcription</keyword>
<dbReference type="PANTHER" id="PTHR48019">
    <property type="entry name" value="SERUM RESPONSE FACTOR HOMOLOG"/>
    <property type="match status" value="1"/>
</dbReference>
<dbReference type="PROSITE" id="PS50066">
    <property type="entry name" value="MADS_BOX_2"/>
    <property type="match status" value="1"/>
</dbReference>